<name>A0A2H0KJB3_9BACT</name>
<protein>
    <recommendedName>
        <fullName evidence="3">Glutamine amidotransferase type-2 domain-containing protein</fullName>
    </recommendedName>
</protein>
<dbReference type="EMBL" id="PCVK01000116">
    <property type="protein sequence ID" value="PIQ71325.1"/>
    <property type="molecule type" value="Genomic_DNA"/>
</dbReference>
<proteinExistence type="predicted"/>
<sequence length="218" mass="24802">MCRFLLYKSKEPSVITDTLNAFARMAEKSRAYDGDSQCDGWGISWLENNTWHTYKSVRPIWEDVDSFTQFPSSTLYTIHARSASFPQHKNNIEYNQPYIDNTYSFVFNGLLKGVTLSIPGNIGAQKIWNLLNGQLKTKKVDVGFHTAVEILKKNARVVQALNMGLAYKGSIAAYSTYAEHPLYYSLHYVDEPSFKLICSEPIEGFSFKTLPNNSFLLL</sequence>
<dbReference type="AlphaFoldDB" id="A0A2H0KJB3"/>
<accession>A0A2H0KJB3</accession>
<dbReference type="Gene3D" id="3.60.20.10">
    <property type="entry name" value="Glutamine Phosphoribosylpyrophosphate, subunit 1, domain 1"/>
    <property type="match status" value="1"/>
</dbReference>
<evidence type="ECO:0008006" key="3">
    <source>
        <dbReference type="Google" id="ProtNLM"/>
    </source>
</evidence>
<dbReference type="Proteomes" id="UP000229497">
    <property type="component" value="Unassembled WGS sequence"/>
</dbReference>
<reference evidence="1 2" key="1">
    <citation type="submission" date="2017-09" db="EMBL/GenBank/DDBJ databases">
        <title>Depth-based differentiation of microbial function through sediment-hosted aquifers and enrichment of novel symbionts in the deep terrestrial subsurface.</title>
        <authorList>
            <person name="Probst A.J."/>
            <person name="Ladd B."/>
            <person name="Jarett J.K."/>
            <person name="Geller-Mcgrath D.E."/>
            <person name="Sieber C.M."/>
            <person name="Emerson J.B."/>
            <person name="Anantharaman K."/>
            <person name="Thomas B.C."/>
            <person name="Malmstrom R."/>
            <person name="Stieglmeier M."/>
            <person name="Klingl A."/>
            <person name="Woyke T."/>
            <person name="Ryan C.M."/>
            <person name="Banfield J.F."/>
        </authorList>
    </citation>
    <scope>NUCLEOTIDE SEQUENCE [LARGE SCALE GENOMIC DNA]</scope>
    <source>
        <strain evidence="1">CG11_big_fil_rev_8_21_14_0_20_37_16</strain>
    </source>
</reference>
<gene>
    <name evidence="1" type="ORF">COV87_04060</name>
</gene>
<dbReference type="InterPro" id="IPR029055">
    <property type="entry name" value="Ntn_hydrolases_N"/>
</dbReference>
<dbReference type="PANTHER" id="PTHR42824:SF1">
    <property type="entry name" value="GLUTAMINE AMIDOTRANSFERASE YAFJ-RELATED"/>
    <property type="match status" value="1"/>
</dbReference>
<evidence type="ECO:0000313" key="2">
    <source>
        <dbReference type="Proteomes" id="UP000229497"/>
    </source>
</evidence>
<organism evidence="1 2">
    <name type="scientific">Candidatus Roizmanbacteria bacterium CG11_big_fil_rev_8_21_14_0_20_37_16</name>
    <dbReference type="NCBI Taxonomy" id="1974857"/>
    <lineage>
        <taxon>Bacteria</taxon>
        <taxon>Candidatus Roizmaniibacteriota</taxon>
    </lineage>
</organism>
<evidence type="ECO:0000313" key="1">
    <source>
        <dbReference type="EMBL" id="PIQ71325.1"/>
    </source>
</evidence>
<comment type="caution">
    <text evidence="1">The sequence shown here is derived from an EMBL/GenBank/DDBJ whole genome shotgun (WGS) entry which is preliminary data.</text>
</comment>
<dbReference type="PANTHER" id="PTHR42824">
    <property type="entry name" value="GLUTAMINE AMIDOTRANSFERASE"/>
    <property type="match status" value="1"/>
</dbReference>
<dbReference type="SUPFAM" id="SSF56235">
    <property type="entry name" value="N-terminal nucleophile aminohydrolases (Ntn hydrolases)"/>
    <property type="match status" value="1"/>
</dbReference>